<dbReference type="PROSITE" id="PS51257">
    <property type="entry name" value="PROKAR_LIPOPROTEIN"/>
    <property type="match status" value="1"/>
</dbReference>
<dbReference type="AlphaFoldDB" id="A0A916UCC1"/>
<organism evidence="3 4">
    <name type="scientific">Hoyosella rhizosphaerae</name>
    <dbReference type="NCBI Taxonomy" id="1755582"/>
    <lineage>
        <taxon>Bacteria</taxon>
        <taxon>Bacillati</taxon>
        <taxon>Actinomycetota</taxon>
        <taxon>Actinomycetes</taxon>
        <taxon>Mycobacteriales</taxon>
        <taxon>Hoyosellaceae</taxon>
        <taxon>Hoyosella</taxon>
    </lineage>
</organism>
<sequence length="187" mass="20334">MIAPMRVAALFSAAALGLALTTACGDSEVEDLMGDRDVNQGETNEQVNEVDVGTQEWGHLQYLADDLEWVEGPGSLAEGAEMVVLEGDPGEADYFTLRLRMPDGFVIDPHFHSGQERVTVIEGTFEVGHGEEANWDEVTALPSGAYFSIPPESPHYARADGQTVVQLNSIGPWSITYVNPEDDPRNE</sequence>
<evidence type="ECO:0000313" key="4">
    <source>
        <dbReference type="Proteomes" id="UP000641514"/>
    </source>
</evidence>
<keyword evidence="4" id="KW-1185">Reference proteome</keyword>
<dbReference type="EMBL" id="BMJH01000002">
    <property type="protein sequence ID" value="GGC67357.1"/>
    <property type="molecule type" value="Genomic_DNA"/>
</dbReference>
<name>A0A916UCC1_9ACTN</name>
<dbReference type="Gene3D" id="2.60.120.10">
    <property type="entry name" value="Jelly Rolls"/>
    <property type="match status" value="1"/>
</dbReference>
<reference evidence="3" key="1">
    <citation type="journal article" date="2014" name="Int. J. Syst. Evol. Microbiol.">
        <title>Complete genome sequence of Corynebacterium casei LMG S-19264T (=DSM 44701T), isolated from a smear-ripened cheese.</title>
        <authorList>
            <consortium name="US DOE Joint Genome Institute (JGI-PGF)"/>
            <person name="Walter F."/>
            <person name="Albersmeier A."/>
            <person name="Kalinowski J."/>
            <person name="Ruckert C."/>
        </authorList>
    </citation>
    <scope>NUCLEOTIDE SEQUENCE</scope>
    <source>
        <strain evidence="3">CGMCC 1.15478</strain>
    </source>
</reference>
<dbReference type="RefSeq" id="WP_229675902.1">
    <property type="nucleotide sequence ID" value="NZ_BMJH01000002.1"/>
</dbReference>
<dbReference type="InterPro" id="IPR011051">
    <property type="entry name" value="RmlC_Cupin_sf"/>
</dbReference>
<keyword evidence="1" id="KW-0732">Signal</keyword>
<dbReference type="Pfam" id="PF12973">
    <property type="entry name" value="Cupin_7"/>
    <property type="match status" value="1"/>
</dbReference>
<accession>A0A916UCC1</accession>
<feature type="chain" id="PRO_5036975877" description="ChrR-like cupin domain-containing protein" evidence="1">
    <location>
        <begin position="26"/>
        <end position="187"/>
    </location>
</feature>
<feature type="signal peptide" evidence="1">
    <location>
        <begin position="1"/>
        <end position="25"/>
    </location>
</feature>
<evidence type="ECO:0000313" key="3">
    <source>
        <dbReference type="EMBL" id="GGC67357.1"/>
    </source>
</evidence>
<gene>
    <name evidence="3" type="ORF">GCM10011410_20050</name>
</gene>
<proteinExistence type="predicted"/>
<reference evidence="3" key="2">
    <citation type="submission" date="2020-09" db="EMBL/GenBank/DDBJ databases">
        <authorList>
            <person name="Sun Q."/>
            <person name="Zhou Y."/>
        </authorList>
    </citation>
    <scope>NUCLEOTIDE SEQUENCE</scope>
    <source>
        <strain evidence="3">CGMCC 1.15478</strain>
    </source>
</reference>
<dbReference type="CDD" id="cd06989">
    <property type="entry name" value="cupin_DRT102"/>
    <property type="match status" value="1"/>
</dbReference>
<evidence type="ECO:0000256" key="1">
    <source>
        <dbReference type="SAM" id="SignalP"/>
    </source>
</evidence>
<protein>
    <recommendedName>
        <fullName evidence="2">ChrR-like cupin domain-containing protein</fullName>
    </recommendedName>
</protein>
<dbReference type="SUPFAM" id="SSF51182">
    <property type="entry name" value="RmlC-like cupins"/>
    <property type="match status" value="1"/>
</dbReference>
<dbReference type="Proteomes" id="UP000641514">
    <property type="component" value="Unassembled WGS sequence"/>
</dbReference>
<feature type="domain" description="ChrR-like cupin" evidence="2">
    <location>
        <begin position="65"/>
        <end position="165"/>
    </location>
</feature>
<comment type="caution">
    <text evidence="3">The sequence shown here is derived from an EMBL/GenBank/DDBJ whole genome shotgun (WGS) entry which is preliminary data.</text>
</comment>
<dbReference type="InterPro" id="IPR014710">
    <property type="entry name" value="RmlC-like_jellyroll"/>
</dbReference>
<evidence type="ECO:0000259" key="2">
    <source>
        <dbReference type="Pfam" id="PF12973"/>
    </source>
</evidence>
<dbReference type="InterPro" id="IPR025979">
    <property type="entry name" value="ChrR-like_cupin_dom"/>
</dbReference>